<organism evidence="1 2">
    <name type="scientific">Tulasnella calospora MUT 4182</name>
    <dbReference type="NCBI Taxonomy" id="1051891"/>
    <lineage>
        <taxon>Eukaryota</taxon>
        <taxon>Fungi</taxon>
        <taxon>Dikarya</taxon>
        <taxon>Basidiomycota</taxon>
        <taxon>Agaricomycotina</taxon>
        <taxon>Agaricomycetes</taxon>
        <taxon>Cantharellales</taxon>
        <taxon>Tulasnellaceae</taxon>
        <taxon>Tulasnella</taxon>
    </lineage>
</organism>
<protein>
    <submittedName>
        <fullName evidence="1">Uncharacterized protein</fullName>
    </submittedName>
</protein>
<accession>A0A0C3Q6R1</accession>
<keyword evidence="2" id="KW-1185">Reference proteome</keyword>
<dbReference type="EMBL" id="KN823215">
    <property type="protein sequence ID" value="KIO19546.1"/>
    <property type="molecule type" value="Genomic_DNA"/>
</dbReference>
<dbReference type="AlphaFoldDB" id="A0A0C3Q6R1"/>
<sequence>GHRSCSHVSGANITKRLNPNCESLVPSYNLCAPTLDLYSSPTPSCRTLLLLLTLQWTLTQDMWSRNQSLLQARERAKLCKMPMPWRKMKKRKKKRMARKPKMSRKRMMKTWKKISLSSWIGALAGPVLRLTTPPKRLSRRLAFPRKTSMKTMTTKTSMQSLRLRTMMIEHTENHVTIPTTL</sequence>
<evidence type="ECO:0000313" key="1">
    <source>
        <dbReference type="EMBL" id="KIO19546.1"/>
    </source>
</evidence>
<reference evidence="1 2" key="1">
    <citation type="submission" date="2014-04" db="EMBL/GenBank/DDBJ databases">
        <authorList>
            <consortium name="DOE Joint Genome Institute"/>
            <person name="Kuo A."/>
            <person name="Girlanda M."/>
            <person name="Perotto S."/>
            <person name="Kohler A."/>
            <person name="Nagy L.G."/>
            <person name="Floudas D."/>
            <person name="Copeland A."/>
            <person name="Barry K.W."/>
            <person name="Cichocki N."/>
            <person name="Veneault-Fourrey C."/>
            <person name="LaButti K."/>
            <person name="Lindquist E.A."/>
            <person name="Lipzen A."/>
            <person name="Lundell T."/>
            <person name="Morin E."/>
            <person name="Murat C."/>
            <person name="Sun H."/>
            <person name="Tunlid A."/>
            <person name="Henrissat B."/>
            <person name="Grigoriev I.V."/>
            <person name="Hibbett D.S."/>
            <person name="Martin F."/>
            <person name="Nordberg H.P."/>
            <person name="Cantor M.N."/>
            <person name="Hua S.X."/>
        </authorList>
    </citation>
    <scope>NUCLEOTIDE SEQUENCE [LARGE SCALE GENOMIC DNA]</scope>
    <source>
        <strain evidence="1 2">MUT 4182</strain>
    </source>
</reference>
<feature type="non-terminal residue" evidence="1">
    <location>
        <position position="1"/>
    </location>
</feature>
<evidence type="ECO:0000313" key="2">
    <source>
        <dbReference type="Proteomes" id="UP000054248"/>
    </source>
</evidence>
<name>A0A0C3Q6R1_9AGAM</name>
<reference evidence="2" key="2">
    <citation type="submission" date="2015-01" db="EMBL/GenBank/DDBJ databases">
        <title>Evolutionary Origins and Diversification of the Mycorrhizal Mutualists.</title>
        <authorList>
            <consortium name="DOE Joint Genome Institute"/>
            <consortium name="Mycorrhizal Genomics Consortium"/>
            <person name="Kohler A."/>
            <person name="Kuo A."/>
            <person name="Nagy L.G."/>
            <person name="Floudas D."/>
            <person name="Copeland A."/>
            <person name="Barry K.W."/>
            <person name="Cichocki N."/>
            <person name="Veneault-Fourrey C."/>
            <person name="LaButti K."/>
            <person name="Lindquist E.A."/>
            <person name="Lipzen A."/>
            <person name="Lundell T."/>
            <person name="Morin E."/>
            <person name="Murat C."/>
            <person name="Riley R."/>
            <person name="Ohm R."/>
            <person name="Sun H."/>
            <person name="Tunlid A."/>
            <person name="Henrissat B."/>
            <person name="Grigoriev I.V."/>
            <person name="Hibbett D.S."/>
            <person name="Martin F."/>
        </authorList>
    </citation>
    <scope>NUCLEOTIDE SEQUENCE [LARGE SCALE GENOMIC DNA]</scope>
    <source>
        <strain evidence="2">MUT 4182</strain>
    </source>
</reference>
<proteinExistence type="predicted"/>
<dbReference type="Proteomes" id="UP000054248">
    <property type="component" value="Unassembled WGS sequence"/>
</dbReference>
<dbReference type="HOGENOM" id="CLU_1492611_0_0_1"/>
<gene>
    <name evidence="1" type="ORF">M407DRAFT_146714</name>
</gene>